<dbReference type="Proteomes" id="UP000536179">
    <property type="component" value="Unassembled WGS sequence"/>
</dbReference>
<dbReference type="PANTHER" id="PTHR11062">
    <property type="entry name" value="EXOSTOSIN HEPARAN SULFATE GLYCOSYLTRANSFERASE -RELATED"/>
    <property type="match status" value="1"/>
</dbReference>
<dbReference type="InterPro" id="IPR004263">
    <property type="entry name" value="Exostosin"/>
</dbReference>
<name>A0A7W5H5B9_9BACT</name>
<keyword evidence="3" id="KW-1185">Reference proteome</keyword>
<feature type="domain" description="Exostosin GT47" evidence="1">
    <location>
        <begin position="120"/>
        <end position="231"/>
    </location>
</feature>
<dbReference type="EMBL" id="JACHXU010000006">
    <property type="protein sequence ID" value="MBB3206289.1"/>
    <property type="molecule type" value="Genomic_DNA"/>
</dbReference>
<accession>A0A7W5H5B9</accession>
<evidence type="ECO:0000313" key="3">
    <source>
        <dbReference type="Proteomes" id="UP000536179"/>
    </source>
</evidence>
<protein>
    <recommendedName>
        <fullName evidence="1">Exostosin GT47 domain-containing protein</fullName>
    </recommendedName>
</protein>
<organism evidence="2 3">
    <name type="scientific">Aporhodopirellula rubra</name>
    <dbReference type="NCBI Taxonomy" id="980271"/>
    <lineage>
        <taxon>Bacteria</taxon>
        <taxon>Pseudomonadati</taxon>
        <taxon>Planctomycetota</taxon>
        <taxon>Planctomycetia</taxon>
        <taxon>Pirellulales</taxon>
        <taxon>Pirellulaceae</taxon>
        <taxon>Aporhodopirellula</taxon>
    </lineage>
</organism>
<evidence type="ECO:0000259" key="1">
    <source>
        <dbReference type="Pfam" id="PF03016"/>
    </source>
</evidence>
<comment type="caution">
    <text evidence="2">The sequence shown here is derived from an EMBL/GenBank/DDBJ whole genome shotgun (WGS) entry which is preliminary data.</text>
</comment>
<dbReference type="InterPro" id="IPR040911">
    <property type="entry name" value="Exostosin_GT47"/>
</dbReference>
<dbReference type="AlphaFoldDB" id="A0A7W5H5B9"/>
<proteinExistence type="predicted"/>
<reference evidence="2 3" key="1">
    <citation type="submission" date="2020-08" db="EMBL/GenBank/DDBJ databases">
        <title>Genomic Encyclopedia of Type Strains, Phase III (KMG-III): the genomes of soil and plant-associated and newly described type strains.</title>
        <authorList>
            <person name="Whitman W."/>
        </authorList>
    </citation>
    <scope>NUCLEOTIDE SEQUENCE [LARGE SCALE GENOMIC DNA]</scope>
    <source>
        <strain evidence="2 3">CECT 8075</strain>
    </source>
</reference>
<dbReference type="GO" id="GO:0016757">
    <property type="term" value="F:glycosyltransferase activity"/>
    <property type="evidence" value="ECO:0007669"/>
    <property type="project" value="InterPro"/>
</dbReference>
<gene>
    <name evidence="2" type="ORF">FHS27_002098</name>
</gene>
<evidence type="ECO:0000313" key="2">
    <source>
        <dbReference type="EMBL" id="MBB3206289.1"/>
    </source>
</evidence>
<sequence length="323" mass="36770">MSKILLIPSVKTVENPWGDREFERVRSLALRSRHQLVGDADTADAILFVGAATLDMWDLRTHSAWQQFPSKCFVLSASDRFFPFLPGLYASVDRRFFDRNWCRPYCYTRVSCDESFEYSEDSGTRPFLFSFRGNVATHAVRANVMQLAHPSAVLTDTGAESYVATNRDIYRKEIQQSQFVLCPRGAGVSSFRVFECLAMGRAPVIISDDWTPPLGPDWGQFSIRVPEGQVDLIPGLLAKHSQNAEYMGRLARAAWEQHFAPDAAFDCVVSQCLEMKSSRRRRPSLRAYKHLLRPFFFKYCVLKRAVRLIKNFPKATNSSSSEP</sequence>
<dbReference type="Pfam" id="PF03016">
    <property type="entry name" value="Exostosin_GT47"/>
    <property type="match status" value="1"/>
</dbReference>